<dbReference type="RefSeq" id="WP_128356708.1">
    <property type="nucleotide sequence ID" value="NZ_CP022987.1"/>
</dbReference>
<sequence>MQSILQLIEEYGLAIVFLNVLVEQAGAPIPAYPILVITGALLDTSGYSAFALLGVAVFGALLADLGWYLAGRRYGRKMLTTLCRISLSPDSCVRQTESIYLRWGPPSLMVAKFIPGFASIASVLAGAVGTPKRSFLLFDSIGAAIWAGSAIYLGSLFSTAVDELLDVLINLGLLGVLLLGIALALFVANKWWQRKRFIKSLSMERVSVSELHDMLESGNHPIIVDVRSPLAQGQGRIPGAIFLTAGDIARSEVPASEVIVYCDCPNDASAAVVAKQLMQKGYGRVRPLAGGIAAWVDAGHSIEGDTEPPLQGDLPLIQH</sequence>
<keyword evidence="5 6" id="KW-0472">Membrane</keyword>
<keyword evidence="8" id="KW-0808">Transferase</keyword>
<dbReference type="OrthoDB" id="21108at2"/>
<dbReference type="PROSITE" id="PS50206">
    <property type="entry name" value="RHODANESE_3"/>
    <property type="match status" value="1"/>
</dbReference>
<keyword evidence="9" id="KW-1185">Reference proteome</keyword>
<dbReference type="PANTHER" id="PTHR42709">
    <property type="entry name" value="ALKALINE PHOSPHATASE LIKE PROTEIN"/>
    <property type="match status" value="1"/>
</dbReference>
<dbReference type="SMART" id="SM00450">
    <property type="entry name" value="RHOD"/>
    <property type="match status" value="1"/>
</dbReference>
<proteinExistence type="predicted"/>
<dbReference type="Pfam" id="PF09335">
    <property type="entry name" value="VTT_dom"/>
    <property type="match status" value="1"/>
</dbReference>
<evidence type="ECO:0000256" key="2">
    <source>
        <dbReference type="ARBA" id="ARBA00022475"/>
    </source>
</evidence>
<feature type="transmembrane region" description="Helical" evidence="6">
    <location>
        <begin position="47"/>
        <end position="70"/>
    </location>
</feature>
<accession>A0A410GCJ1</accession>
<comment type="subcellular location">
    <subcellularLocation>
        <location evidence="1">Cell membrane</location>
        <topology evidence="1">Multi-pass membrane protein</topology>
    </subcellularLocation>
</comment>
<evidence type="ECO:0000256" key="3">
    <source>
        <dbReference type="ARBA" id="ARBA00022692"/>
    </source>
</evidence>
<dbReference type="KEGG" id="pus:CKA81_09170"/>
<name>A0A410GCJ1_9BURK</name>
<dbReference type="Proteomes" id="UP000283474">
    <property type="component" value="Chromosome"/>
</dbReference>
<keyword evidence="2" id="KW-1003">Cell membrane</keyword>
<dbReference type="SUPFAM" id="SSF52821">
    <property type="entry name" value="Rhodanese/Cell cycle control phosphatase"/>
    <property type="match status" value="1"/>
</dbReference>
<dbReference type="GO" id="GO:0016740">
    <property type="term" value="F:transferase activity"/>
    <property type="evidence" value="ECO:0007669"/>
    <property type="project" value="UniProtKB-KW"/>
</dbReference>
<evidence type="ECO:0000256" key="1">
    <source>
        <dbReference type="ARBA" id="ARBA00004651"/>
    </source>
</evidence>
<feature type="transmembrane region" description="Helical" evidence="6">
    <location>
        <begin position="12"/>
        <end position="35"/>
    </location>
</feature>
<dbReference type="PANTHER" id="PTHR42709:SF6">
    <property type="entry name" value="UNDECAPRENYL PHOSPHATE TRANSPORTER A"/>
    <property type="match status" value="1"/>
</dbReference>
<dbReference type="Gene3D" id="3.40.250.10">
    <property type="entry name" value="Rhodanese-like domain"/>
    <property type="match status" value="1"/>
</dbReference>
<feature type="transmembrane region" description="Helical" evidence="6">
    <location>
        <begin position="141"/>
        <end position="161"/>
    </location>
</feature>
<feature type="domain" description="Rhodanese" evidence="7">
    <location>
        <begin position="217"/>
        <end position="304"/>
    </location>
</feature>
<dbReference type="InterPro" id="IPR051311">
    <property type="entry name" value="DedA_domain"/>
</dbReference>
<evidence type="ECO:0000313" key="9">
    <source>
        <dbReference type="Proteomes" id="UP000283474"/>
    </source>
</evidence>
<organism evidence="8 9">
    <name type="scientific">Pollutimonas thiosulfatoxidans</name>
    <dbReference type="NCBI Taxonomy" id="2028345"/>
    <lineage>
        <taxon>Bacteria</taxon>
        <taxon>Pseudomonadati</taxon>
        <taxon>Pseudomonadota</taxon>
        <taxon>Betaproteobacteria</taxon>
        <taxon>Burkholderiales</taxon>
        <taxon>Alcaligenaceae</taxon>
        <taxon>Pollutimonas</taxon>
    </lineage>
</organism>
<feature type="transmembrane region" description="Helical" evidence="6">
    <location>
        <begin position="167"/>
        <end position="188"/>
    </location>
</feature>
<evidence type="ECO:0000256" key="4">
    <source>
        <dbReference type="ARBA" id="ARBA00022989"/>
    </source>
</evidence>
<protein>
    <submittedName>
        <fullName evidence="8">Sulfurtransferase</fullName>
    </submittedName>
</protein>
<dbReference type="InterPro" id="IPR032816">
    <property type="entry name" value="VTT_dom"/>
</dbReference>
<evidence type="ECO:0000313" key="8">
    <source>
        <dbReference type="EMBL" id="QAA93989.1"/>
    </source>
</evidence>
<dbReference type="AlphaFoldDB" id="A0A410GCJ1"/>
<dbReference type="InterPro" id="IPR001763">
    <property type="entry name" value="Rhodanese-like_dom"/>
</dbReference>
<keyword evidence="3 6" id="KW-0812">Transmembrane</keyword>
<dbReference type="EMBL" id="CP022987">
    <property type="protein sequence ID" value="QAA93989.1"/>
    <property type="molecule type" value="Genomic_DNA"/>
</dbReference>
<evidence type="ECO:0000256" key="6">
    <source>
        <dbReference type="SAM" id="Phobius"/>
    </source>
</evidence>
<dbReference type="Pfam" id="PF00581">
    <property type="entry name" value="Rhodanese"/>
    <property type="match status" value="1"/>
</dbReference>
<reference evidence="8 9" key="1">
    <citation type="submission" date="2017-08" db="EMBL/GenBank/DDBJ databases">
        <authorList>
            <person name="Park S.-J."/>
            <person name="Kim H."/>
        </authorList>
    </citation>
    <scope>NUCLEOTIDE SEQUENCE [LARGE SCALE GENOMIC DNA]</scope>
    <source>
        <strain evidence="9">ye3</strain>
    </source>
</reference>
<dbReference type="InterPro" id="IPR036873">
    <property type="entry name" value="Rhodanese-like_dom_sf"/>
</dbReference>
<gene>
    <name evidence="8" type="ORF">CKA81_09170</name>
</gene>
<dbReference type="GO" id="GO:0005886">
    <property type="term" value="C:plasma membrane"/>
    <property type="evidence" value="ECO:0007669"/>
    <property type="project" value="UniProtKB-SubCell"/>
</dbReference>
<evidence type="ECO:0000259" key="7">
    <source>
        <dbReference type="PROSITE" id="PS50206"/>
    </source>
</evidence>
<evidence type="ECO:0000256" key="5">
    <source>
        <dbReference type="ARBA" id="ARBA00023136"/>
    </source>
</evidence>
<keyword evidence="4 6" id="KW-1133">Transmembrane helix</keyword>